<accession>A0A1D6IFU8</accession>
<evidence type="ECO:0000313" key="10">
    <source>
        <dbReference type="EMBL" id="ONM58516.1"/>
    </source>
</evidence>
<evidence type="ECO:0000256" key="4">
    <source>
        <dbReference type="ARBA" id="ARBA00022792"/>
    </source>
</evidence>
<comment type="similarity">
    <text evidence="2">Belongs to the NADH dehydrogenase family.</text>
</comment>
<dbReference type="InParanoid" id="A0A1D6IFU8"/>
<protein>
    <submittedName>
        <fullName evidence="10">Internal alternative NAD(P)H-ubiquinone oxidoreductase A1 mitochondrial</fullName>
    </submittedName>
</protein>
<dbReference type="GO" id="GO:0005743">
    <property type="term" value="C:mitochondrial inner membrane"/>
    <property type="evidence" value="ECO:0007669"/>
    <property type="project" value="UniProtKB-SubCell"/>
</dbReference>
<dbReference type="Pfam" id="PF07992">
    <property type="entry name" value="Pyr_redox_2"/>
    <property type="match status" value="1"/>
</dbReference>
<keyword evidence="7" id="KW-0520">NAD</keyword>
<keyword evidence="4" id="KW-0496">Mitochondrion</keyword>
<evidence type="ECO:0000256" key="8">
    <source>
        <dbReference type="ARBA" id="ARBA00049010"/>
    </source>
</evidence>
<keyword evidence="10" id="KW-0830">Ubiquinone</keyword>
<dbReference type="SUPFAM" id="SSF51905">
    <property type="entry name" value="FAD/NAD(P)-binding domain"/>
    <property type="match status" value="2"/>
</dbReference>
<dbReference type="ExpressionAtlas" id="A0A1D6IFU8">
    <property type="expression patterns" value="baseline and differential"/>
</dbReference>
<dbReference type="PANTHER" id="PTHR43706">
    <property type="entry name" value="NADH DEHYDROGENASE"/>
    <property type="match status" value="1"/>
</dbReference>
<proteinExistence type="inferred from homology"/>
<sequence length="605" mass="64725">MAAVWSRIGRGAQLSLSLSLSRTFYDGASAASTLRSAAALSRARGQHASSLHSLAGRSAGHLLQPPSRGIVTTPARLHPASSAAVVAELSDAEARESEAVAAPPRQMPSLGPTRPGEKPRVVVLGTGWAACRLLKDVDTRAYDVVCVSPRNHMVFTPLLASTCVGTLEFRSVVEPVSRIQSALATRPGSYFFLASCTGVDTKAHEVYCEAASSDGQLPCHPYRFKVAYDKLVIASGAEPLTFNIKGVQEHAIFLREVSHAQEIRRKLLANLMLAENPGLSAEEKERLLHCVVVGGGPTGVEFSGELSDFITRDVRQRYAHVKDYVKITLIEANEILSSFDIGLRQYATNHLSKYGVNLVRGIVKEVKATEITLSDGTRVPYGLLVWSTGVGPSEFVRSLHLPKSPGGRVGVDEWLRVPTAPDVFALGDCAGFLEGTGKPVLPALAQVAEREGRYLARLLGRIAAQNGGKAHCAGKADLGEPFVYKHIGSMASVGRYKALVDLRENKALPLSPSISPLTHQCNAKCGMRLVPRFDKSVLVLAGCQGGVDGWLPQLADVAVSVPDAGGELEEQVLRGGELGNDACVWQGQHQDWLTTFSSLSWCSSG</sequence>
<keyword evidence="4" id="KW-0472">Membrane</keyword>
<dbReference type="FunCoup" id="A0A1D6IFU8">
    <property type="interactions" value="132"/>
</dbReference>
<evidence type="ECO:0000259" key="9">
    <source>
        <dbReference type="Pfam" id="PF07992"/>
    </source>
</evidence>
<evidence type="ECO:0000256" key="1">
    <source>
        <dbReference type="ARBA" id="ARBA00004637"/>
    </source>
</evidence>
<dbReference type="PANTHER" id="PTHR43706:SF4">
    <property type="entry name" value="NADH:UBIQUINONE REDUCTASE (NON-ELECTROGENIC)"/>
    <property type="match status" value="1"/>
</dbReference>
<dbReference type="AlphaFoldDB" id="A0A1D6IFU8"/>
<dbReference type="Gene3D" id="3.50.50.100">
    <property type="match status" value="1"/>
</dbReference>
<dbReference type="EMBL" id="CM007650">
    <property type="protein sequence ID" value="ONM58516.1"/>
    <property type="molecule type" value="Genomic_DNA"/>
</dbReference>
<feature type="domain" description="FAD/NAD(P)-binding" evidence="9">
    <location>
        <begin position="120"/>
        <end position="452"/>
    </location>
</feature>
<dbReference type="InterPro" id="IPR036188">
    <property type="entry name" value="FAD/NAD-bd_sf"/>
</dbReference>
<keyword evidence="4" id="KW-0999">Mitochondrion inner membrane</keyword>
<keyword evidence="5" id="KW-0274">FAD</keyword>
<dbReference type="SMR" id="A0A1D6IFU8"/>
<evidence type="ECO:0000256" key="5">
    <source>
        <dbReference type="ARBA" id="ARBA00022827"/>
    </source>
</evidence>
<name>A0A1D6IFU8_MAIZE</name>
<organism evidence="10">
    <name type="scientific">Zea mays</name>
    <name type="common">Maize</name>
    <dbReference type="NCBI Taxonomy" id="4577"/>
    <lineage>
        <taxon>Eukaryota</taxon>
        <taxon>Viridiplantae</taxon>
        <taxon>Streptophyta</taxon>
        <taxon>Embryophyta</taxon>
        <taxon>Tracheophyta</taxon>
        <taxon>Spermatophyta</taxon>
        <taxon>Magnoliopsida</taxon>
        <taxon>Liliopsida</taxon>
        <taxon>Poales</taxon>
        <taxon>Poaceae</taxon>
        <taxon>PACMAD clade</taxon>
        <taxon>Panicoideae</taxon>
        <taxon>Andropogonodae</taxon>
        <taxon>Andropogoneae</taxon>
        <taxon>Tripsacinae</taxon>
        <taxon>Zea</taxon>
    </lineage>
</organism>
<dbReference type="InterPro" id="IPR023753">
    <property type="entry name" value="FAD/NAD-binding_dom"/>
</dbReference>
<comment type="catalytic activity">
    <reaction evidence="8">
        <text>a ubiquinone + NADH + H(+) = a ubiquinol + NAD(+)</text>
        <dbReference type="Rhea" id="RHEA:23152"/>
        <dbReference type="Rhea" id="RHEA-COMP:9565"/>
        <dbReference type="Rhea" id="RHEA-COMP:9566"/>
        <dbReference type="ChEBI" id="CHEBI:15378"/>
        <dbReference type="ChEBI" id="CHEBI:16389"/>
        <dbReference type="ChEBI" id="CHEBI:17976"/>
        <dbReference type="ChEBI" id="CHEBI:57540"/>
        <dbReference type="ChEBI" id="CHEBI:57945"/>
    </reaction>
</comment>
<evidence type="ECO:0000256" key="2">
    <source>
        <dbReference type="ARBA" id="ARBA00005272"/>
    </source>
</evidence>
<dbReference type="STRING" id="4577.A0A1D6IFU8"/>
<keyword evidence="6" id="KW-0560">Oxidoreductase</keyword>
<keyword evidence="3" id="KW-0285">Flavoprotein</keyword>
<comment type="subcellular location">
    <subcellularLocation>
        <location evidence="1">Mitochondrion inner membrane</location>
        <topology evidence="1">Peripheral membrane protein</topology>
    </subcellularLocation>
</comment>
<dbReference type="InterPro" id="IPR045024">
    <property type="entry name" value="NDH-2"/>
</dbReference>
<evidence type="ECO:0000256" key="7">
    <source>
        <dbReference type="ARBA" id="ARBA00023027"/>
    </source>
</evidence>
<gene>
    <name evidence="10" type="ORF">ZEAMMB73_Zm00001d021804</name>
</gene>
<dbReference type="GO" id="GO:0003954">
    <property type="term" value="F:NADH dehydrogenase activity"/>
    <property type="evidence" value="ECO:0007669"/>
    <property type="project" value="InterPro"/>
</dbReference>
<evidence type="ECO:0000256" key="3">
    <source>
        <dbReference type="ARBA" id="ARBA00022630"/>
    </source>
</evidence>
<reference evidence="10" key="1">
    <citation type="submission" date="2015-12" db="EMBL/GenBank/DDBJ databases">
        <title>Update maize B73 reference genome by single molecule sequencing technologies.</title>
        <authorList>
            <consortium name="Maize Genome Sequencing Project"/>
            <person name="Ware D."/>
        </authorList>
    </citation>
    <scope>NUCLEOTIDE SEQUENCE [LARGE SCALE GENOMIC DNA]</scope>
    <source>
        <tissue evidence="10">Seedling</tissue>
    </source>
</reference>
<evidence type="ECO:0000256" key="6">
    <source>
        <dbReference type="ARBA" id="ARBA00023002"/>
    </source>
</evidence>
<dbReference type="PRINTS" id="PR00368">
    <property type="entry name" value="FADPNR"/>
</dbReference>